<feature type="domain" description="Alpha-2-macroglobulin" evidence="4">
    <location>
        <begin position="1193"/>
        <end position="1283"/>
    </location>
</feature>
<dbReference type="SMART" id="SM01359">
    <property type="entry name" value="A2M_N_2"/>
    <property type="match status" value="1"/>
</dbReference>
<dbReference type="Pfam" id="PF17972">
    <property type="entry name" value="bMG5"/>
    <property type="match status" value="1"/>
</dbReference>
<evidence type="ECO:0000256" key="1">
    <source>
        <dbReference type="ARBA" id="ARBA00010556"/>
    </source>
</evidence>
<gene>
    <name evidence="5" type="ORF">GCM10011379_47100</name>
</gene>
<dbReference type="Pfam" id="PF07703">
    <property type="entry name" value="A2M_BRD"/>
    <property type="match status" value="1"/>
</dbReference>
<dbReference type="Proteomes" id="UP000627292">
    <property type="component" value="Unassembled WGS sequence"/>
</dbReference>
<sequence length="1854" mass="205166">MKTQWIVIAGLFVMILAGCNSKKKLVAVDPSFSQYVNAYSAGVISKKSPIRIQLAADAQVTHTLNETIKEKLFSFSPAVEGKAYWTDARTIEFKPEKDLKPDEMYEIHFELDKVMKVPADYKDFVFNVQIIKPAFEVSENGLRALNKTDMSFSGQLVTADVEESAKVEKLLQASVNGSNATIAWQHNDANKTHGFVINPVKRSGSAGTLKLSWNGDALGSKIQETKEINIPAIGDFKVMNIRAEQDEEQYALVQFSDPITVGQSLDGLIGISNQEQLSYTILGSEVKVYSSGKLDGDYTVAVHEGIENQWGEKLEKAFTANVFFENRMPSVKIHGRGEILPNSTGKLVLPFEATNLKAVDISIIKIFENNIGQFLQENNLGGGNELRRVARPLVQATLKLDEDAALNLHRKNRFSLDIDKYVRTEPGAIYRVFIGFKPEYSLYTCTQGTDSSSNEEGDEDEYDYYEANRNGGDEDDAFWRTYDTWYPYGYNWEQRDNPCSRSYFNKERFASRNILASNIGLTAKRSNNNQLFVAVNDIITTNPMGEVELQVVDYQQQVIGKANTDKDGLALIPLTRKPYLLIAKKGTEKGYLKLDDGSSLPLGRFDVDGAEVKNGIKGFIFGERGVWRPGDSLYLSCIIQDRDQQLPKDHPLELELISPRGQLYKRLVQTNAADGFNVFRTATDAGAPTGNWLCRVKLGGATFEKRLKIETVMPNRLKIDLDFAGMEALGKNATASATLSARWLFGATAENLKARVDAQLYKKSTSFPKFKDYVFDNPTASFTTQSKTIFDGALSAEGKAAINPVFESGEQAPGQLLANLVIKVFEPGGNFSIDNVAMPFNPYSSYAGLRVPEGDKTWGFLETGKNHRFELADVDTKGEPVAGSTELKLELYKIQWRWWWDNSGDDLSNFTQDTYNKLIKEDAVTLYNGRGFYDVKIGAENYGRYLLLVRDTRSGHVTGKTFYADDYGWQSRSGGDDNASAAAMLSFTAEKNKYNTGEKVKLTIPSSEGGRALISLENGSKVLKTYWVNTTKGQTEFSFTAEKEMTPNVYVNVSLIQPHAQTVNDLPLRMYGTIPITVEDKNTVLKPVIKMPDAIRPEQPGTITVSEANGNSMTYVIALVDEGLLDLTRFKTPDPHSAFFAKEALGVKTWDLYDEVIGAWGGQLERILTIGGDGEAELASKTRRANRFKPVVTFMGPFSSNGNSKTHQFTLPPYMGAVRAMVVAVGDASKGTAYGMAEKSVQVKKPLMLMATLPRVLGPLEEIKIPVTVFATESNIRNVNLSIQSNPFIESGGTQSISFNGTGEQLVYFNAKVKPNTGIGSFKIVASSGKEQTVYETEIDIRNAAPYTTQVTEATLQPGQSWTGNVAMIGDASTAKATLEVSSIPAINLQKRLNYLISYPHGCIEQTTSAVFPQLVLQQLTELSDKKKADIDRNIKAALQKLQNFQTADGGFSYWPGNTTADAWGTNYAGHFLLEATARGYNVPAQLLQQWRTYQRNKASAWNQTEAPWYGSDLTQAYRLYLLALAKAPELGAMNRLKEFKFITPEAKWRLAAAYYLAGQQQVALQLISGLPVSFPARTEPGYSFGSSLRDQAMVLETLTLMKRKAEAEGVVKQVAAQLAQESWYSTQTTAYSLIAIANYCGTNSNGQKINAAVAVNSENSTLNSSSPVSQTAVTWQRGKSSVRLTNKGSNVLYVRVINQGQPFATEPVPVTNNPDVLQVNVSYLSSTGQPLDPAQLSQGTDFVAKVTVTNPGKRGGYTNMALSQVFPGGWEILNTRLYNSEGSFKSSPSSYMDIRDDRVYHYFDIRPRETLTYYVQLNAAYPGRYFWPGVYCEAMYDHTINGGATGKWIEVKE</sequence>
<reference evidence="5" key="1">
    <citation type="journal article" date="2014" name="Int. J. Syst. Evol. Microbiol.">
        <title>Complete genome sequence of Corynebacterium casei LMG S-19264T (=DSM 44701T), isolated from a smear-ripened cheese.</title>
        <authorList>
            <consortium name="US DOE Joint Genome Institute (JGI-PGF)"/>
            <person name="Walter F."/>
            <person name="Albersmeier A."/>
            <person name="Kalinowski J."/>
            <person name="Ruckert C."/>
        </authorList>
    </citation>
    <scope>NUCLEOTIDE SEQUENCE</scope>
    <source>
        <strain evidence="5">CGMCC 1.15290</strain>
    </source>
</reference>
<organism evidence="5 6">
    <name type="scientific">Filimonas zeae</name>
    <dbReference type="NCBI Taxonomy" id="1737353"/>
    <lineage>
        <taxon>Bacteria</taxon>
        <taxon>Pseudomonadati</taxon>
        <taxon>Bacteroidota</taxon>
        <taxon>Chitinophagia</taxon>
        <taxon>Chitinophagales</taxon>
        <taxon>Chitinophagaceae</taxon>
        <taxon>Filimonas</taxon>
    </lineage>
</organism>
<dbReference type="Pfam" id="PF01835">
    <property type="entry name" value="MG2"/>
    <property type="match status" value="1"/>
</dbReference>
<protein>
    <recommendedName>
        <fullName evidence="7">Alpha-2-macroglobulin</fullName>
    </recommendedName>
</protein>
<dbReference type="InterPro" id="IPR047565">
    <property type="entry name" value="Alpha-macroglob_thiol-ester_cl"/>
</dbReference>
<evidence type="ECO:0000256" key="2">
    <source>
        <dbReference type="ARBA" id="ARBA00022729"/>
    </source>
</evidence>
<dbReference type="Pfam" id="PF17973">
    <property type="entry name" value="bMG10"/>
    <property type="match status" value="1"/>
</dbReference>
<dbReference type="InterPro" id="IPR011625">
    <property type="entry name" value="A2M_N_BRD"/>
</dbReference>
<dbReference type="InterPro" id="IPR021868">
    <property type="entry name" value="Alpha_2_Macroglob_MG3"/>
</dbReference>
<dbReference type="InterPro" id="IPR008930">
    <property type="entry name" value="Terpenoid_cyclase/PrenylTrfase"/>
</dbReference>
<dbReference type="Pfam" id="PF07678">
    <property type="entry name" value="TED_complement"/>
    <property type="match status" value="1"/>
</dbReference>
<evidence type="ECO:0000259" key="4">
    <source>
        <dbReference type="SMART" id="SM01360"/>
    </source>
</evidence>
<comment type="similarity">
    <text evidence="1">Belongs to the protease inhibitor I39 (alpha-2-macroglobulin) family. Bacterial alpha-2-macroglobulin subfamily.</text>
</comment>
<dbReference type="Pfam" id="PF11974">
    <property type="entry name" value="bMG3"/>
    <property type="match status" value="1"/>
</dbReference>
<keyword evidence="2" id="KW-0732">Signal</keyword>
<evidence type="ECO:0008006" key="7">
    <source>
        <dbReference type="Google" id="ProtNLM"/>
    </source>
</evidence>
<dbReference type="Pfam" id="PF17962">
    <property type="entry name" value="bMG6"/>
    <property type="match status" value="1"/>
</dbReference>
<dbReference type="InterPro" id="IPR002890">
    <property type="entry name" value="MG2"/>
</dbReference>
<dbReference type="SMART" id="SM01419">
    <property type="entry name" value="Thiol-ester_cl"/>
    <property type="match status" value="1"/>
</dbReference>
<dbReference type="PANTHER" id="PTHR40094:SF1">
    <property type="entry name" value="UBIQUITIN DOMAIN-CONTAINING PROTEIN"/>
    <property type="match status" value="1"/>
</dbReference>
<dbReference type="InterPro" id="IPR041203">
    <property type="entry name" value="Bact_A2M_MG5"/>
</dbReference>
<dbReference type="GO" id="GO:0004866">
    <property type="term" value="F:endopeptidase inhibitor activity"/>
    <property type="evidence" value="ECO:0007669"/>
    <property type="project" value="InterPro"/>
</dbReference>
<dbReference type="InterPro" id="IPR041246">
    <property type="entry name" value="Bact_MG10"/>
</dbReference>
<dbReference type="InterPro" id="IPR051802">
    <property type="entry name" value="YfhM-like"/>
</dbReference>
<dbReference type="Gene3D" id="2.60.40.1930">
    <property type="match status" value="1"/>
</dbReference>
<dbReference type="SUPFAM" id="SSF48239">
    <property type="entry name" value="Terpenoid cyclases/Protein prenyltransferases"/>
    <property type="match status" value="1"/>
</dbReference>
<accession>A0A917J5B4</accession>
<feature type="domain" description="Alpha-2-macroglobulin bait region" evidence="3">
    <location>
        <begin position="985"/>
        <end position="1127"/>
    </location>
</feature>
<evidence type="ECO:0000313" key="6">
    <source>
        <dbReference type="Proteomes" id="UP000627292"/>
    </source>
</evidence>
<dbReference type="PROSITE" id="PS51257">
    <property type="entry name" value="PROKAR_LIPOPROTEIN"/>
    <property type="match status" value="1"/>
</dbReference>
<proteinExistence type="inferred from homology"/>
<keyword evidence="6" id="KW-1185">Reference proteome</keyword>
<dbReference type="Gene3D" id="1.50.10.20">
    <property type="match status" value="1"/>
</dbReference>
<evidence type="ECO:0000313" key="5">
    <source>
        <dbReference type="EMBL" id="GGH78760.1"/>
    </source>
</evidence>
<dbReference type="RefSeq" id="WP_188957091.1">
    <property type="nucleotide sequence ID" value="NZ_BMIB01000005.1"/>
</dbReference>
<name>A0A917J5B4_9BACT</name>
<dbReference type="CDD" id="cd02891">
    <property type="entry name" value="A2M_like"/>
    <property type="match status" value="1"/>
</dbReference>
<dbReference type="Pfam" id="PF00207">
    <property type="entry name" value="A2M"/>
    <property type="match status" value="1"/>
</dbReference>
<reference evidence="5" key="2">
    <citation type="submission" date="2020-09" db="EMBL/GenBank/DDBJ databases">
        <authorList>
            <person name="Sun Q."/>
            <person name="Zhou Y."/>
        </authorList>
    </citation>
    <scope>NUCLEOTIDE SEQUENCE</scope>
    <source>
        <strain evidence="5">CGMCC 1.15290</strain>
    </source>
</reference>
<evidence type="ECO:0000259" key="3">
    <source>
        <dbReference type="SMART" id="SM01359"/>
    </source>
</evidence>
<dbReference type="GO" id="GO:0005615">
    <property type="term" value="C:extracellular space"/>
    <property type="evidence" value="ECO:0007669"/>
    <property type="project" value="InterPro"/>
</dbReference>
<comment type="caution">
    <text evidence="5">The sequence shown here is derived from an EMBL/GenBank/DDBJ whole genome shotgun (WGS) entry which is preliminary data.</text>
</comment>
<dbReference type="InterPro" id="IPR041462">
    <property type="entry name" value="Bact_A2M_MG6"/>
</dbReference>
<dbReference type="SMART" id="SM01360">
    <property type="entry name" value="A2M"/>
    <property type="match status" value="1"/>
</dbReference>
<dbReference type="EMBL" id="BMIB01000005">
    <property type="protein sequence ID" value="GGH78760.1"/>
    <property type="molecule type" value="Genomic_DNA"/>
</dbReference>
<dbReference type="PANTHER" id="PTHR40094">
    <property type="entry name" value="ALPHA-2-MACROGLOBULIN HOMOLOG"/>
    <property type="match status" value="1"/>
</dbReference>
<dbReference type="InterPro" id="IPR011626">
    <property type="entry name" value="Alpha-macroglobulin_TED"/>
</dbReference>
<dbReference type="InterPro" id="IPR001599">
    <property type="entry name" value="Macroglobln_a2"/>
</dbReference>